<proteinExistence type="predicted"/>
<keyword evidence="2" id="KW-1185">Reference proteome</keyword>
<dbReference type="Pfam" id="PF11066">
    <property type="entry name" value="DUF2867"/>
    <property type="match status" value="1"/>
</dbReference>
<gene>
    <name evidence="1" type="ORF">EAY64_19200</name>
</gene>
<dbReference type="RefSeq" id="WP_103526318.1">
    <property type="nucleotide sequence ID" value="NZ_JAIZDC010000007.1"/>
</dbReference>
<dbReference type="InterPro" id="IPR021295">
    <property type="entry name" value="DUF2867"/>
</dbReference>
<dbReference type="Proteomes" id="UP000274139">
    <property type="component" value="Unassembled WGS sequence"/>
</dbReference>
<protein>
    <submittedName>
        <fullName evidence="1">DUF2867 domain-containing protein</fullName>
    </submittedName>
</protein>
<dbReference type="OrthoDB" id="7058586at2"/>
<evidence type="ECO:0000313" key="2">
    <source>
        <dbReference type="Proteomes" id="UP000274139"/>
    </source>
</evidence>
<name>A0A454JD97_9NEIS</name>
<accession>A0A454JD97</accession>
<reference evidence="1 2" key="1">
    <citation type="submission" date="2018-10" db="EMBL/GenBank/DDBJ databases">
        <title>Draft genome sequence of Aquitalea MWU14-2217 isolated from a wild cranberry bog in Provincetown, Massachusetts.</title>
        <authorList>
            <person name="Ebadzadsahrai G."/>
            <person name="Soby S."/>
        </authorList>
    </citation>
    <scope>NUCLEOTIDE SEQUENCE [LARGE SCALE GENOMIC DNA]</scope>
    <source>
        <strain evidence="1 2">MWU14-2217</strain>
    </source>
</reference>
<comment type="caution">
    <text evidence="1">The sequence shown here is derived from an EMBL/GenBank/DDBJ whole genome shotgun (WGS) entry which is preliminary data.</text>
</comment>
<sequence>MPDTLPQAADYPFRDQHQQHCQNAEVGAEQLLTAFSSAAPAWAATLMAWRNRLAARFGLKTGPMQQAGTLSLQPGGHIGMFRIMHLGPQLAVLGEDDRHLDFRILLSVSPEAGGSRLQVETWVRPHHWAGWLYLALVMPVHWLLSKLMLRTMAQRLGKSGPDAWLRR</sequence>
<dbReference type="AlphaFoldDB" id="A0A454JD97"/>
<evidence type="ECO:0000313" key="1">
    <source>
        <dbReference type="EMBL" id="RMC91378.1"/>
    </source>
</evidence>
<dbReference type="EMBL" id="RFAR01000116">
    <property type="protein sequence ID" value="RMC91378.1"/>
    <property type="molecule type" value="Genomic_DNA"/>
</dbReference>
<organism evidence="1 2">
    <name type="scientific">Aquitalea palustris</name>
    <dbReference type="NCBI Taxonomy" id="2480983"/>
    <lineage>
        <taxon>Bacteria</taxon>
        <taxon>Pseudomonadati</taxon>
        <taxon>Pseudomonadota</taxon>
        <taxon>Betaproteobacteria</taxon>
        <taxon>Neisseriales</taxon>
        <taxon>Chromobacteriaceae</taxon>
        <taxon>Aquitalea</taxon>
    </lineage>
</organism>